<sequence length="260" mass="28669">MSQRTIRLCIAFDGTNFCGWQRQQNGPSIQGTLEEKLCLITTTQVAVHGAGRTDAGVHALGMVAHFSTGVTMPAPAFAKALNSMLPKDIRILAAEEAAPDFHARFSAKGKTYRYDFFTGPLQLPAERLYRTHYPCSFQSDLLQASLDYLVGTHDFASFEAVGSRDRTRTEGRGAVRTLFRADCLVDPGRPEHFSFRFTGDGFLRHMVRNLAGTLFLVGSGRLSSEQFRDIVKAGDRKKAGPTAPACGLFLEQVHYEEVMA</sequence>
<evidence type="ECO:0000256" key="1">
    <source>
        <dbReference type="ARBA" id="ARBA00009375"/>
    </source>
</evidence>
<reference evidence="9" key="1">
    <citation type="journal article" date="2024" name="Syst. Appl. Microbiol.">
        <title>First single-strain enrichments of Electrothrix cable bacteria, description of E. aestuarii sp. nov. and E. rattekaaiensis sp. nov., and proposal of a cable bacteria taxonomy following the rules of the SeqCode.</title>
        <authorList>
            <person name="Plum-Jensen L.E."/>
            <person name="Schramm A."/>
            <person name="Marshall I.P.G."/>
        </authorList>
    </citation>
    <scope>NUCLEOTIDE SEQUENCE</scope>
    <source>
        <strain evidence="9">Rat1</strain>
    </source>
</reference>
<feature type="domain" description="Pseudouridine synthase I TruA alpha/beta" evidence="8">
    <location>
        <begin position="9"/>
        <end position="105"/>
    </location>
</feature>
<proteinExistence type="inferred from homology"/>
<dbReference type="PANTHER" id="PTHR11142">
    <property type="entry name" value="PSEUDOURIDYLATE SYNTHASE"/>
    <property type="match status" value="1"/>
</dbReference>
<comment type="subunit">
    <text evidence="4">Homodimer.</text>
</comment>
<dbReference type="CDD" id="cd02570">
    <property type="entry name" value="PseudoU_synth_EcTruA"/>
    <property type="match status" value="1"/>
</dbReference>
<dbReference type="PIRSF" id="PIRSF001430">
    <property type="entry name" value="tRNA_psdUrid_synth"/>
    <property type="match status" value="1"/>
</dbReference>
<accession>A0AAU8LXT4</accession>
<evidence type="ECO:0000256" key="2">
    <source>
        <dbReference type="ARBA" id="ARBA00022694"/>
    </source>
</evidence>
<evidence type="ECO:0000256" key="3">
    <source>
        <dbReference type="ARBA" id="ARBA00023235"/>
    </source>
</evidence>
<keyword evidence="3 4" id="KW-0413">Isomerase</keyword>
<evidence type="ECO:0000256" key="4">
    <source>
        <dbReference type="HAMAP-Rule" id="MF_00171"/>
    </source>
</evidence>
<dbReference type="NCBIfam" id="TIGR00071">
    <property type="entry name" value="hisT_truA"/>
    <property type="match status" value="1"/>
</dbReference>
<dbReference type="AlphaFoldDB" id="A0AAU8LXT4"/>
<dbReference type="FunFam" id="3.30.70.580:FF:000001">
    <property type="entry name" value="tRNA pseudouridine synthase A"/>
    <property type="match status" value="1"/>
</dbReference>
<dbReference type="InterPro" id="IPR020095">
    <property type="entry name" value="PsdUridine_synth_TruA_C"/>
</dbReference>
<evidence type="ECO:0000256" key="6">
    <source>
        <dbReference type="PIRSR" id="PIRSR001430-2"/>
    </source>
</evidence>
<evidence type="ECO:0000256" key="5">
    <source>
        <dbReference type="PIRSR" id="PIRSR001430-1"/>
    </source>
</evidence>
<comment type="caution">
    <text evidence="4">Lacks conserved residue(s) required for the propagation of feature annotation.</text>
</comment>
<dbReference type="InterPro" id="IPR001406">
    <property type="entry name" value="PsdUridine_synth_TruA"/>
</dbReference>
<evidence type="ECO:0000259" key="8">
    <source>
        <dbReference type="Pfam" id="PF01416"/>
    </source>
</evidence>
<keyword evidence="2 4" id="KW-0819">tRNA processing</keyword>
<dbReference type="InterPro" id="IPR020103">
    <property type="entry name" value="PsdUridine_synth_cat_dom_sf"/>
</dbReference>
<feature type="active site" description="Nucleophile" evidence="4 5">
    <location>
        <position position="54"/>
    </location>
</feature>
<dbReference type="EC" id="5.4.99.12" evidence="4"/>
<gene>
    <name evidence="4 9" type="primary">truA</name>
    <name evidence="9" type="ORF">Q3M24_02615</name>
</gene>
<dbReference type="HAMAP" id="MF_00171">
    <property type="entry name" value="TruA"/>
    <property type="match status" value="1"/>
</dbReference>
<dbReference type="SUPFAM" id="SSF55120">
    <property type="entry name" value="Pseudouridine synthase"/>
    <property type="match status" value="1"/>
</dbReference>
<dbReference type="Pfam" id="PF01416">
    <property type="entry name" value="PseudoU_synth_1"/>
    <property type="match status" value="2"/>
</dbReference>
<comment type="similarity">
    <text evidence="1 4 7">Belongs to the tRNA pseudouridine synthase TruA family.</text>
</comment>
<dbReference type="GO" id="GO:0031119">
    <property type="term" value="P:tRNA pseudouridine synthesis"/>
    <property type="evidence" value="ECO:0007669"/>
    <property type="project" value="UniProtKB-UniRule"/>
</dbReference>
<name>A0AAU8LXT4_9BACT</name>
<dbReference type="InterPro" id="IPR020094">
    <property type="entry name" value="TruA/RsuA/RluB/E/F_N"/>
</dbReference>
<feature type="binding site" evidence="4 6">
    <location>
        <position position="112"/>
    </location>
    <ligand>
        <name>substrate</name>
    </ligand>
</feature>
<dbReference type="EMBL" id="CP159373">
    <property type="protein sequence ID" value="XCN73665.1"/>
    <property type="molecule type" value="Genomic_DNA"/>
</dbReference>
<comment type="function">
    <text evidence="4">Formation of pseudouridine at positions 38, 39 and 40 in the anticodon stem and loop of transfer RNAs.</text>
</comment>
<dbReference type="GO" id="GO:0003723">
    <property type="term" value="F:RNA binding"/>
    <property type="evidence" value="ECO:0007669"/>
    <property type="project" value="InterPro"/>
</dbReference>
<evidence type="ECO:0000313" key="9">
    <source>
        <dbReference type="EMBL" id="XCN73665.1"/>
    </source>
</evidence>
<dbReference type="InterPro" id="IPR020097">
    <property type="entry name" value="PsdUridine_synth_TruA_a/b_dom"/>
</dbReference>
<evidence type="ECO:0000256" key="7">
    <source>
        <dbReference type="RuleBase" id="RU003792"/>
    </source>
</evidence>
<dbReference type="GO" id="GO:0160147">
    <property type="term" value="F:tRNA pseudouridine(38-40) synthase activity"/>
    <property type="evidence" value="ECO:0007669"/>
    <property type="project" value="UniProtKB-EC"/>
</dbReference>
<dbReference type="PANTHER" id="PTHR11142:SF0">
    <property type="entry name" value="TRNA PSEUDOURIDINE SYNTHASE-LIKE 1"/>
    <property type="match status" value="1"/>
</dbReference>
<reference evidence="9" key="2">
    <citation type="submission" date="2024-06" db="EMBL/GenBank/DDBJ databases">
        <authorList>
            <person name="Plum-Jensen L.E."/>
            <person name="Schramm A."/>
            <person name="Marshall I.P.G."/>
        </authorList>
    </citation>
    <scope>NUCLEOTIDE SEQUENCE</scope>
    <source>
        <strain evidence="9">Rat1</strain>
    </source>
</reference>
<dbReference type="Gene3D" id="3.30.70.660">
    <property type="entry name" value="Pseudouridine synthase I, catalytic domain, C-terminal subdomain"/>
    <property type="match status" value="1"/>
</dbReference>
<dbReference type="Gene3D" id="3.30.70.580">
    <property type="entry name" value="Pseudouridine synthase I, catalytic domain, N-terminal subdomain"/>
    <property type="match status" value="1"/>
</dbReference>
<organism evidence="9">
    <name type="scientific">Candidatus Electrothrix aestuarii</name>
    <dbReference type="NCBI Taxonomy" id="3062594"/>
    <lineage>
        <taxon>Bacteria</taxon>
        <taxon>Pseudomonadati</taxon>
        <taxon>Thermodesulfobacteriota</taxon>
        <taxon>Desulfobulbia</taxon>
        <taxon>Desulfobulbales</taxon>
        <taxon>Desulfobulbaceae</taxon>
        <taxon>Candidatus Electrothrix</taxon>
    </lineage>
</organism>
<feature type="domain" description="Pseudouridine synthase I TruA alpha/beta" evidence="8">
    <location>
        <begin position="148"/>
        <end position="256"/>
    </location>
</feature>
<dbReference type="KEGG" id="eaj:Q3M24_02615"/>
<protein>
    <recommendedName>
        <fullName evidence="4">tRNA pseudouridine synthase A</fullName>
        <ecNumber evidence="4">5.4.99.12</ecNumber>
    </recommendedName>
    <alternativeName>
        <fullName evidence="4">tRNA pseudouridine(38-40) synthase</fullName>
    </alternativeName>
    <alternativeName>
        <fullName evidence="4">tRNA pseudouridylate synthase I</fullName>
    </alternativeName>
    <alternativeName>
        <fullName evidence="4">tRNA-uridine isomerase I</fullName>
    </alternativeName>
</protein>
<comment type="catalytic activity">
    <reaction evidence="4 7">
        <text>uridine(38/39/40) in tRNA = pseudouridine(38/39/40) in tRNA</text>
        <dbReference type="Rhea" id="RHEA:22376"/>
        <dbReference type="Rhea" id="RHEA-COMP:10085"/>
        <dbReference type="Rhea" id="RHEA-COMP:10087"/>
        <dbReference type="ChEBI" id="CHEBI:65314"/>
        <dbReference type="ChEBI" id="CHEBI:65315"/>
        <dbReference type="EC" id="5.4.99.12"/>
    </reaction>
</comment>